<protein>
    <submittedName>
        <fullName evidence="6">Centrosomal protein CEP104 N-terminal domain-containing protein</fullName>
    </submittedName>
</protein>
<dbReference type="PANTHER" id="PTHR13371:SF0">
    <property type="entry name" value="CENTROSOMAL PROTEIN OF 104 KDA"/>
    <property type="match status" value="1"/>
</dbReference>
<dbReference type="EMBL" id="CAMXCT010002972">
    <property type="protein sequence ID" value="CAI4001635.1"/>
    <property type="molecule type" value="Genomic_DNA"/>
</dbReference>
<dbReference type="OrthoDB" id="66599at2759"/>
<dbReference type="InterPro" id="IPR052607">
    <property type="entry name" value="CEP104-like"/>
</dbReference>
<evidence type="ECO:0000313" key="6">
    <source>
        <dbReference type="EMBL" id="CAL4788947.1"/>
    </source>
</evidence>
<evidence type="ECO:0000256" key="1">
    <source>
        <dbReference type="SAM" id="Coils"/>
    </source>
</evidence>
<organism evidence="4">
    <name type="scientific">Cladocopium goreaui</name>
    <dbReference type="NCBI Taxonomy" id="2562237"/>
    <lineage>
        <taxon>Eukaryota</taxon>
        <taxon>Sar</taxon>
        <taxon>Alveolata</taxon>
        <taxon>Dinophyceae</taxon>
        <taxon>Suessiales</taxon>
        <taxon>Symbiodiniaceae</taxon>
        <taxon>Cladocopium</taxon>
    </lineage>
</organism>
<keyword evidence="7" id="KW-1185">Reference proteome</keyword>
<name>A0A9P1D281_9DINO</name>
<evidence type="ECO:0000313" key="4">
    <source>
        <dbReference type="EMBL" id="CAI4001635.1"/>
    </source>
</evidence>
<reference evidence="5" key="2">
    <citation type="submission" date="2024-04" db="EMBL/GenBank/DDBJ databases">
        <authorList>
            <person name="Chen Y."/>
            <person name="Shah S."/>
            <person name="Dougan E. K."/>
            <person name="Thang M."/>
            <person name="Chan C."/>
        </authorList>
    </citation>
    <scope>NUCLEOTIDE SEQUENCE [LARGE SCALE GENOMIC DNA]</scope>
</reference>
<evidence type="ECO:0000313" key="7">
    <source>
        <dbReference type="Proteomes" id="UP001152797"/>
    </source>
</evidence>
<dbReference type="PANTHER" id="PTHR13371">
    <property type="entry name" value="GLYCINE-, GLUTAMATE-, THIENYLCYCLOHEXYLPIPERIDINE-BINDING PROTEIN"/>
    <property type="match status" value="1"/>
</dbReference>
<proteinExistence type="predicted"/>
<evidence type="ECO:0000256" key="2">
    <source>
        <dbReference type="SAM" id="MobiDB-lite"/>
    </source>
</evidence>
<evidence type="ECO:0000313" key="5">
    <source>
        <dbReference type="EMBL" id="CAL1155010.1"/>
    </source>
</evidence>
<sequence length="401" mass="43847">MPLLFFALASASSEQTSHDPCTSIALHPGSNGWLSARCCTYPQELLLQLERPAEVHEVEISARGDLVPKSVEVHLSRSDLDSGAHGTGESFQHVCTLEMPSTGTGSSGSTTARGSKGTKRAKGKMFALCSGHVKLIVHEPLVAGPSNPYKQVSLASVDIWGHEDALPRKPRLTLDLGEQHDEISAVLMELGVPLSLIPVDEDSSRLATSDLGTKALVKELRDKEEDLLRRQKFGEAQQLEENVQQLYGIGRELNELLRSKEDALRERPRNLIEIERLSQRISELEEKRLHVAALYDTDWWLTAMSLAVEHVEPIETESSPKPQLDRSSVAGSTHSTHHSHHSHPSHSSGHSENASAHSTQRPTAASVSPASPKSARNSMPRNFGRDQTQIAEALSTARSQP</sequence>
<feature type="coiled-coil region" evidence="1">
    <location>
        <begin position="267"/>
        <end position="294"/>
    </location>
</feature>
<feature type="compositionally biased region" description="Polar residues" evidence="2">
    <location>
        <begin position="316"/>
        <end position="330"/>
    </location>
</feature>
<feature type="region of interest" description="Disordered" evidence="2">
    <location>
        <begin position="98"/>
        <end position="118"/>
    </location>
</feature>
<dbReference type="Proteomes" id="UP001152797">
    <property type="component" value="Unassembled WGS sequence"/>
</dbReference>
<gene>
    <name evidence="4" type="ORF">C1SCF055_LOCUS27663</name>
</gene>
<dbReference type="GO" id="GO:0005929">
    <property type="term" value="C:cilium"/>
    <property type="evidence" value="ECO:0007669"/>
    <property type="project" value="TreeGrafter"/>
</dbReference>
<feature type="compositionally biased region" description="Polar residues" evidence="2">
    <location>
        <begin position="352"/>
        <end position="361"/>
    </location>
</feature>
<dbReference type="AlphaFoldDB" id="A0A9P1D281"/>
<accession>A0A9P1D281</accession>
<reference evidence="4" key="1">
    <citation type="submission" date="2022-10" db="EMBL/GenBank/DDBJ databases">
        <authorList>
            <person name="Chen Y."/>
            <person name="Dougan E. K."/>
            <person name="Chan C."/>
            <person name="Rhodes N."/>
            <person name="Thang M."/>
        </authorList>
    </citation>
    <scope>NUCLEOTIDE SEQUENCE</scope>
</reference>
<dbReference type="Pfam" id="PF21038">
    <property type="entry name" value="CEP104_N"/>
    <property type="match status" value="1"/>
</dbReference>
<keyword evidence="1" id="KW-0175">Coiled coil</keyword>
<evidence type="ECO:0000259" key="3">
    <source>
        <dbReference type="Pfam" id="PF21038"/>
    </source>
</evidence>
<comment type="caution">
    <text evidence="4">The sequence shown here is derived from an EMBL/GenBank/DDBJ whole genome shotgun (WGS) entry which is preliminary data.</text>
</comment>
<dbReference type="EMBL" id="CAMXCT020002972">
    <property type="protein sequence ID" value="CAL1155010.1"/>
    <property type="molecule type" value="Genomic_DNA"/>
</dbReference>
<feature type="compositionally biased region" description="Basic residues" evidence="2">
    <location>
        <begin position="335"/>
        <end position="344"/>
    </location>
</feature>
<dbReference type="InterPro" id="IPR048739">
    <property type="entry name" value="CEP104_N"/>
</dbReference>
<feature type="compositionally biased region" description="Low complexity" evidence="2">
    <location>
        <begin position="362"/>
        <end position="375"/>
    </location>
</feature>
<dbReference type="EMBL" id="CAMXCT030002972">
    <property type="protein sequence ID" value="CAL4788947.1"/>
    <property type="molecule type" value="Genomic_DNA"/>
</dbReference>
<feature type="domain" description="Centrosomal protein CEP104 N-terminal" evidence="3">
    <location>
        <begin position="32"/>
        <end position="160"/>
    </location>
</feature>
<feature type="compositionally biased region" description="Low complexity" evidence="2">
    <location>
        <begin position="101"/>
        <end position="115"/>
    </location>
</feature>
<feature type="compositionally biased region" description="Polar residues" evidence="2">
    <location>
        <begin position="376"/>
        <end position="401"/>
    </location>
</feature>
<feature type="region of interest" description="Disordered" evidence="2">
    <location>
        <begin position="313"/>
        <end position="401"/>
    </location>
</feature>